<dbReference type="InterPro" id="IPR039556">
    <property type="entry name" value="ICL/PEPM"/>
</dbReference>
<dbReference type="EMBL" id="JANJOU010000007">
    <property type="protein sequence ID" value="MCR0982398.1"/>
    <property type="molecule type" value="Genomic_DNA"/>
</dbReference>
<dbReference type="InterPro" id="IPR040442">
    <property type="entry name" value="Pyrv_kinase-like_dom_sf"/>
</dbReference>
<dbReference type="PANTHER" id="PTHR42905:SF5">
    <property type="entry name" value="CARBOXYVINYL-CARBOXYPHOSPHONATE PHOSPHORYLMUTASE, CHLOROPLASTIC"/>
    <property type="match status" value="1"/>
</dbReference>
<dbReference type="InterPro" id="IPR015813">
    <property type="entry name" value="Pyrv/PenolPyrv_kinase-like_dom"/>
</dbReference>
<protein>
    <submittedName>
        <fullName evidence="1">Isocitrate lyase/PEP mutase family protein</fullName>
    </submittedName>
</protein>
<dbReference type="SUPFAM" id="SSF51621">
    <property type="entry name" value="Phosphoenolpyruvate/pyruvate domain"/>
    <property type="match status" value="1"/>
</dbReference>
<organism evidence="1 2">
    <name type="scientific">Roseomonas populi</name>
    <dbReference type="NCBI Taxonomy" id="3121582"/>
    <lineage>
        <taxon>Bacteria</taxon>
        <taxon>Pseudomonadati</taxon>
        <taxon>Pseudomonadota</taxon>
        <taxon>Alphaproteobacteria</taxon>
        <taxon>Acetobacterales</taxon>
        <taxon>Roseomonadaceae</taxon>
        <taxon>Roseomonas</taxon>
    </lineage>
</organism>
<name>A0ABT1X4S7_9PROT</name>
<dbReference type="Proteomes" id="UP001524642">
    <property type="component" value="Unassembled WGS sequence"/>
</dbReference>
<sequence length="293" mass="30941">MTTNSLKRRLAGPRPVTAPGVYDALTGHLAEEAGFEAAYVSGAAIAYTRLGRPDIGLVSMAEVAETVSLIRDRVSIPLVVDADNGHGNALNVQRTVRMYERAGANALQLEDQTLPKRCGHLQGKSIVSASEMVGKIRAAVDARASDETLIIARTDAVAVEGIEAALDRAALYAEAGADVLFVEAPRDATQMAAVVARLGGLRPLMANMVEGGDTPISTGEELGRLGFRLVIFPGGIVRALALTAQAYYRSLAAHGSNQPFADRMLDFKGLNALIGTPEMLELGARYDARDAAE</sequence>
<dbReference type="InterPro" id="IPR018523">
    <property type="entry name" value="Isocitrate_lyase_ph_CS"/>
</dbReference>
<accession>A0ABT1X4S7</accession>
<dbReference type="Gene3D" id="3.20.20.60">
    <property type="entry name" value="Phosphoenolpyruvate-binding domains"/>
    <property type="match status" value="1"/>
</dbReference>
<keyword evidence="1" id="KW-0456">Lyase</keyword>
<dbReference type="PANTHER" id="PTHR42905">
    <property type="entry name" value="PHOSPHOENOLPYRUVATE CARBOXYLASE"/>
    <property type="match status" value="1"/>
</dbReference>
<dbReference type="CDD" id="cd00377">
    <property type="entry name" value="ICL_PEPM"/>
    <property type="match status" value="1"/>
</dbReference>
<keyword evidence="2" id="KW-1185">Reference proteome</keyword>
<gene>
    <name evidence="1" type="ORF">NRP21_10090</name>
</gene>
<dbReference type="Pfam" id="PF13714">
    <property type="entry name" value="PEP_mutase"/>
    <property type="match status" value="1"/>
</dbReference>
<evidence type="ECO:0000313" key="2">
    <source>
        <dbReference type="Proteomes" id="UP001524642"/>
    </source>
</evidence>
<evidence type="ECO:0000313" key="1">
    <source>
        <dbReference type="EMBL" id="MCR0982398.1"/>
    </source>
</evidence>
<proteinExistence type="predicted"/>
<comment type="caution">
    <text evidence="1">The sequence shown here is derived from an EMBL/GenBank/DDBJ whole genome shotgun (WGS) entry which is preliminary data.</text>
</comment>
<dbReference type="PROSITE" id="PS00161">
    <property type="entry name" value="ISOCITRATE_LYASE"/>
    <property type="match status" value="1"/>
</dbReference>
<dbReference type="RefSeq" id="WP_257716069.1">
    <property type="nucleotide sequence ID" value="NZ_JANJOU010000007.1"/>
</dbReference>
<reference evidence="1 2" key="1">
    <citation type="submission" date="2022-06" db="EMBL/GenBank/DDBJ databases">
        <title>Roseomonas CN29.</title>
        <authorList>
            <person name="Cheng Y."/>
            <person name="He X."/>
        </authorList>
    </citation>
    <scope>NUCLEOTIDE SEQUENCE [LARGE SCALE GENOMIC DNA]</scope>
    <source>
        <strain evidence="1 2">CN29</strain>
    </source>
</reference>
<dbReference type="GO" id="GO:0016829">
    <property type="term" value="F:lyase activity"/>
    <property type="evidence" value="ECO:0007669"/>
    <property type="project" value="UniProtKB-KW"/>
</dbReference>